<organism evidence="2 3">
    <name type="scientific">Mycena sanguinolenta</name>
    <dbReference type="NCBI Taxonomy" id="230812"/>
    <lineage>
        <taxon>Eukaryota</taxon>
        <taxon>Fungi</taxon>
        <taxon>Dikarya</taxon>
        <taxon>Basidiomycota</taxon>
        <taxon>Agaricomycotina</taxon>
        <taxon>Agaricomycetes</taxon>
        <taxon>Agaricomycetidae</taxon>
        <taxon>Agaricales</taxon>
        <taxon>Marasmiineae</taxon>
        <taxon>Mycenaceae</taxon>
        <taxon>Mycena</taxon>
    </lineage>
</organism>
<dbReference type="Gene3D" id="2.60.40.640">
    <property type="match status" value="1"/>
</dbReference>
<gene>
    <name evidence="2" type="ORF">MSAN_00360000</name>
</gene>
<accession>A0A8H6Z904</accession>
<dbReference type="Proteomes" id="UP000623467">
    <property type="component" value="Unassembled WGS sequence"/>
</dbReference>
<feature type="region of interest" description="Disordered" evidence="1">
    <location>
        <begin position="1"/>
        <end position="34"/>
    </location>
</feature>
<name>A0A8H6Z904_9AGAR</name>
<evidence type="ECO:0008006" key="4">
    <source>
        <dbReference type="Google" id="ProtNLM"/>
    </source>
</evidence>
<evidence type="ECO:0000256" key="1">
    <source>
        <dbReference type="SAM" id="MobiDB-lite"/>
    </source>
</evidence>
<reference evidence="2" key="1">
    <citation type="submission" date="2020-05" db="EMBL/GenBank/DDBJ databases">
        <title>Mycena genomes resolve the evolution of fungal bioluminescence.</title>
        <authorList>
            <person name="Tsai I.J."/>
        </authorList>
    </citation>
    <scope>NUCLEOTIDE SEQUENCE</scope>
    <source>
        <strain evidence="2">160909Yilan</strain>
    </source>
</reference>
<protein>
    <recommendedName>
        <fullName evidence="4">Arrestin-like N-terminal domain-containing protein</fullName>
    </recommendedName>
</protein>
<keyword evidence="3" id="KW-1185">Reference proteome</keyword>
<dbReference type="AlphaFoldDB" id="A0A8H6Z904"/>
<evidence type="ECO:0000313" key="3">
    <source>
        <dbReference type="Proteomes" id="UP000623467"/>
    </source>
</evidence>
<dbReference type="InterPro" id="IPR014752">
    <property type="entry name" value="Arrestin-like_C"/>
</dbReference>
<dbReference type="EMBL" id="JACAZH010000002">
    <property type="protein sequence ID" value="KAF7374745.1"/>
    <property type="molecule type" value="Genomic_DNA"/>
</dbReference>
<evidence type="ECO:0000313" key="2">
    <source>
        <dbReference type="EMBL" id="KAF7374745.1"/>
    </source>
</evidence>
<comment type="caution">
    <text evidence="2">The sequence shown here is derived from an EMBL/GenBank/DDBJ whole genome shotgun (WGS) entry which is preliminary data.</text>
</comment>
<sequence>MLCSPFPMDASSPPRYRRFSRPGPAPQSADLPAYTRRNTLAQPIARREPVEHIYPLSDSKGRPWASLTLMSSAKSGKSLPTFFEKEHLNGSFQLTAEKGDSIQSVTVIVTGRIVTGSSVDDSYVFLNQSLSLWSKTDSRSTGAATKLLGPCVWPFSIPLPKAVSLKDSGDDTLYRLPETFLERHTRASVAYEICVLVSRGKLRADSQIKTRFGYIPSTRPDSPSLLRQLAYRENTIIPGPDVDPLGWKASSTAVVRGTLFKTRQAAVHCILSLANPLSYTRGTVIPCRLTLESTDDQALDMFSSPSAPVVILRRCVRFQNPSTSSKPVEGNDAPYSRSLEGEIKLAKDLASSSSIGRFTVSYTVVVSSFETVGFTPSSSLPILEEHVTIATTHARDSPRPLAYSPPSYAPLPIPRQRNDFFALPANHYRF</sequence>
<proteinExistence type="predicted"/>
<dbReference type="OrthoDB" id="3162660at2759"/>